<evidence type="ECO:0000313" key="4">
    <source>
        <dbReference type="Proteomes" id="UP000008810"/>
    </source>
</evidence>
<feature type="compositionally biased region" description="Polar residues" evidence="1">
    <location>
        <begin position="16"/>
        <end position="25"/>
    </location>
</feature>
<dbReference type="AlphaFoldDB" id="A0A0Q3GQV0"/>
<evidence type="ECO:0000313" key="3">
    <source>
        <dbReference type="EnsemblPlants" id="KQK12789"/>
    </source>
</evidence>
<organism evidence="2">
    <name type="scientific">Brachypodium distachyon</name>
    <name type="common">Purple false brome</name>
    <name type="synonym">Trachynia distachya</name>
    <dbReference type="NCBI Taxonomy" id="15368"/>
    <lineage>
        <taxon>Eukaryota</taxon>
        <taxon>Viridiplantae</taxon>
        <taxon>Streptophyta</taxon>
        <taxon>Embryophyta</taxon>
        <taxon>Tracheophyta</taxon>
        <taxon>Spermatophyta</taxon>
        <taxon>Magnoliopsida</taxon>
        <taxon>Liliopsida</taxon>
        <taxon>Poales</taxon>
        <taxon>Poaceae</taxon>
        <taxon>BOP clade</taxon>
        <taxon>Pooideae</taxon>
        <taxon>Stipodae</taxon>
        <taxon>Brachypodieae</taxon>
        <taxon>Brachypodium</taxon>
    </lineage>
</organism>
<dbReference type="FunCoup" id="A0A0Q3GQV0">
    <property type="interactions" value="201"/>
</dbReference>
<dbReference type="Proteomes" id="UP000008810">
    <property type="component" value="Chromosome 1"/>
</dbReference>
<sequence>METAAGGIDLELNLGLSRSSNQPTEGGSSTAASGLGSDLALFTAPSEIVDEEAETDHAVMLESVGSADTPPPTINEQPIIGNANPVPNHDAVQVQPLIGIFPIPAPRGPRSPGTSISQVTAMAVNLVPAMVVPAWVREELLPLHGLPSDLQLSYVGEKILCASDVGSQARLHIPADASFRLRLFLTNEETMACGFQIPGGGFNNNNRDAGLADGVVGAFNGIPVIAYVSGQNVASAELQLNKFHRSSTAINGKGYTNFMLKRCVLAAGDPIEIWAFRRPPGDRLCILIVKNDL</sequence>
<dbReference type="OrthoDB" id="684243at2759"/>
<reference evidence="2 3" key="1">
    <citation type="journal article" date="2010" name="Nature">
        <title>Genome sequencing and analysis of the model grass Brachypodium distachyon.</title>
        <authorList>
            <consortium name="International Brachypodium Initiative"/>
        </authorList>
    </citation>
    <scope>NUCLEOTIDE SEQUENCE [LARGE SCALE GENOMIC DNA]</scope>
    <source>
        <strain evidence="2 3">Bd21</strain>
    </source>
</reference>
<protein>
    <submittedName>
        <fullName evidence="2 3">Uncharacterized protein</fullName>
    </submittedName>
</protein>
<evidence type="ECO:0000313" key="2">
    <source>
        <dbReference type="EMBL" id="KQK12789.1"/>
    </source>
</evidence>
<accession>A0A0Q3GQV0</accession>
<name>A0A0Q3GQV0_BRADI</name>
<reference evidence="3" key="3">
    <citation type="submission" date="2018-08" db="UniProtKB">
        <authorList>
            <consortium name="EnsemblPlants"/>
        </authorList>
    </citation>
    <scope>IDENTIFICATION</scope>
    <source>
        <strain evidence="3">cv. Bd21</strain>
    </source>
</reference>
<dbReference type="PANTHER" id="PTHR34397:SF23">
    <property type="entry name" value="EXPRESSED PROTEIN"/>
    <property type="match status" value="1"/>
</dbReference>
<dbReference type="EMBL" id="CM000880">
    <property type="protein sequence ID" value="KQK12789.1"/>
    <property type="molecule type" value="Genomic_DNA"/>
</dbReference>
<proteinExistence type="predicted"/>
<dbReference type="InParanoid" id="A0A0Q3GQV0"/>
<evidence type="ECO:0000256" key="1">
    <source>
        <dbReference type="SAM" id="MobiDB-lite"/>
    </source>
</evidence>
<keyword evidence="4" id="KW-1185">Reference proteome</keyword>
<dbReference type="PANTHER" id="PTHR34397">
    <property type="entry name" value="OS05G0237600 PROTEIN"/>
    <property type="match status" value="1"/>
</dbReference>
<dbReference type="Gramene" id="KQK12789">
    <property type="protein sequence ID" value="KQK12789"/>
    <property type="gene ID" value="BRADI_1g05983v3"/>
</dbReference>
<feature type="region of interest" description="Disordered" evidence="1">
    <location>
        <begin position="16"/>
        <end position="35"/>
    </location>
</feature>
<dbReference type="EnsemblPlants" id="KQK12789">
    <property type="protein sequence ID" value="KQK12789"/>
    <property type="gene ID" value="BRADI_1g05983v3"/>
</dbReference>
<gene>
    <name evidence="2" type="ORF">BRADI_1g05983v3</name>
</gene>
<reference evidence="2" key="2">
    <citation type="submission" date="2017-06" db="EMBL/GenBank/DDBJ databases">
        <title>WGS assembly of Brachypodium distachyon.</title>
        <authorList>
            <consortium name="The International Brachypodium Initiative"/>
            <person name="Lucas S."/>
            <person name="Harmon-Smith M."/>
            <person name="Lail K."/>
            <person name="Tice H."/>
            <person name="Grimwood J."/>
            <person name="Bruce D."/>
            <person name="Barry K."/>
            <person name="Shu S."/>
            <person name="Lindquist E."/>
            <person name="Wang M."/>
            <person name="Pitluck S."/>
            <person name="Vogel J.P."/>
            <person name="Garvin D.F."/>
            <person name="Mockler T.C."/>
            <person name="Schmutz J."/>
            <person name="Rokhsar D."/>
            <person name="Bevan M.W."/>
        </authorList>
    </citation>
    <scope>NUCLEOTIDE SEQUENCE</scope>
    <source>
        <strain evidence="2">Bd21</strain>
    </source>
</reference>
<feature type="compositionally biased region" description="Low complexity" evidence="1">
    <location>
        <begin position="26"/>
        <end position="35"/>
    </location>
</feature>